<evidence type="ECO:0000313" key="3">
    <source>
        <dbReference type="EMBL" id="KAF2101219.1"/>
    </source>
</evidence>
<evidence type="ECO:0000259" key="2">
    <source>
        <dbReference type="Pfam" id="PF21762"/>
    </source>
</evidence>
<dbReference type="SUPFAM" id="SSF53098">
    <property type="entry name" value="Ribonuclease H-like"/>
    <property type="match status" value="1"/>
</dbReference>
<sequence length="420" mass="47541">PSKASPAPELNLKRGELAPTNLSFCPVLPLSKYCYKYIGHENSQPVAERFFDKGQFWQREWDLFYVYHPESDQLVALIPDYQFQDLLDEINKAFPKLGLYITGWQREHGLVTRFPPYRDTRPRYLGRSTSKDEYTNLTDNAPDASFRPAGEKPTPIADADTMEAFQDMVEACTELNKNKGKGSKEKKEMDRMMESKSSAEQVKRAQAHVGLGPKEEHIPIEQRPVFICFDVEAYERDHKVILEVGIATLDASELADVQPSGRGENWWEHIHARHFRIAEHMHHVNTEFVQGCPERFEFGQTEVVPLAEISSSISSIFNKSADRKIVLVGHNIQGDIKYLAELGINPLDIPQATEDSPRGLLEVLDTSLLYKSHTGADNPTGLGNMMYELGLDAWQPHNGGNDAVYTMRSMLAICLKDADM</sequence>
<dbReference type="OrthoDB" id="5953249at2759"/>
<dbReference type="GO" id="GO:0005634">
    <property type="term" value="C:nucleus"/>
    <property type="evidence" value="ECO:0007669"/>
    <property type="project" value="TreeGrafter"/>
</dbReference>
<feature type="region of interest" description="Disordered" evidence="1">
    <location>
        <begin position="125"/>
        <end position="150"/>
    </location>
</feature>
<dbReference type="InterPro" id="IPR012337">
    <property type="entry name" value="RNaseH-like_sf"/>
</dbReference>
<proteinExistence type="predicted"/>
<comment type="caution">
    <text evidence="3">The sequence shown here is derived from an EMBL/GenBank/DDBJ whole genome shotgun (WGS) entry which is preliminary data.</text>
</comment>
<dbReference type="PANTHER" id="PTHR28083:SF1">
    <property type="entry name" value="GOOD FOR FULL DBP5 ACTIVITY PROTEIN 2"/>
    <property type="match status" value="1"/>
</dbReference>
<feature type="non-terminal residue" evidence="3">
    <location>
        <position position="1"/>
    </location>
</feature>
<dbReference type="Pfam" id="PF21762">
    <property type="entry name" value="DEDDh_C"/>
    <property type="match status" value="1"/>
</dbReference>
<feature type="domain" description="Gfd2/YDR514C-like C-terminal" evidence="2">
    <location>
        <begin position="225"/>
        <end position="413"/>
    </location>
</feature>
<organism evidence="3 4">
    <name type="scientific">Rhizodiscina lignyota</name>
    <dbReference type="NCBI Taxonomy" id="1504668"/>
    <lineage>
        <taxon>Eukaryota</taxon>
        <taxon>Fungi</taxon>
        <taxon>Dikarya</taxon>
        <taxon>Ascomycota</taxon>
        <taxon>Pezizomycotina</taxon>
        <taxon>Dothideomycetes</taxon>
        <taxon>Pleosporomycetidae</taxon>
        <taxon>Aulographales</taxon>
        <taxon>Rhizodiscinaceae</taxon>
        <taxon>Rhizodiscina</taxon>
    </lineage>
</organism>
<keyword evidence="4" id="KW-1185">Reference proteome</keyword>
<dbReference type="InterPro" id="IPR040151">
    <property type="entry name" value="Gfd2/YDR514C-like"/>
</dbReference>
<accession>A0A9P4IHN2</accession>
<dbReference type="GO" id="GO:0003676">
    <property type="term" value="F:nucleic acid binding"/>
    <property type="evidence" value="ECO:0007669"/>
    <property type="project" value="InterPro"/>
</dbReference>
<dbReference type="Gene3D" id="3.30.420.10">
    <property type="entry name" value="Ribonuclease H-like superfamily/Ribonuclease H"/>
    <property type="match status" value="1"/>
</dbReference>
<gene>
    <name evidence="3" type="ORF">NA57DRAFT_18202</name>
</gene>
<dbReference type="InterPro" id="IPR048519">
    <property type="entry name" value="Gfd2/YDR514C-like_C"/>
</dbReference>
<dbReference type="Proteomes" id="UP000799772">
    <property type="component" value="Unassembled WGS sequence"/>
</dbReference>
<reference evidence="3" key="1">
    <citation type="journal article" date="2020" name="Stud. Mycol.">
        <title>101 Dothideomycetes genomes: a test case for predicting lifestyles and emergence of pathogens.</title>
        <authorList>
            <person name="Haridas S."/>
            <person name="Albert R."/>
            <person name="Binder M."/>
            <person name="Bloem J."/>
            <person name="Labutti K."/>
            <person name="Salamov A."/>
            <person name="Andreopoulos B."/>
            <person name="Baker S."/>
            <person name="Barry K."/>
            <person name="Bills G."/>
            <person name="Bluhm B."/>
            <person name="Cannon C."/>
            <person name="Castanera R."/>
            <person name="Culley D."/>
            <person name="Daum C."/>
            <person name="Ezra D."/>
            <person name="Gonzalez J."/>
            <person name="Henrissat B."/>
            <person name="Kuo A."/>
            <person name="Liang C."/>
            <person name="Lipzen A."/>
            <person name="Lutzoni F."/>
            <person name="Magnuson J."/>
            <person name="Mondo S."/>
            <person name="Nolan M."/>
            <person name="Ohm R."/>
            <person name="Pangilinan J."/>
            <person name="Park H.-J."/>
            <person name="Ramirez L."/>
            <person name="Alfaro M."/>
            <person name="Sun H."/>
            <person name="Tritt A."/>
            <person name="Yoshinaga Y."/>
            <person name="Zwiers L.-H."/>
            <person name="Turgeon B."/>
            <person name="Goodwin S."/>
            <person name="Spatafora J."/>
            <person name="Crous P."/>
            <person name="Grigoriev I."/>
        </authorList>
    </citation>
    <scope>NUCLEOTIDE SEQUENCE</scope>
    <source>
        <strain evidence="3">CBS 133067</strain>
    </source>
</reference>
<dbReference type="InterPro" id="IPR036397">
    <property type="entry name" value="RNaseH_sf"/>
</dbReference>
<dbReference type="EMBL" id="ML978123">
    <property type="protein sequence ID" value="KAF2101219.1"/>
    <property type="molecule type" value="Genomic_DNA"/>
</dbReference>
<name>A0A9P4IHN2_9PEZI</name>
<dbReference type="AlphaFoldDB" id="A0A9P4IHN2"/>
<evidence type="ECO:0000313" key="4">
    <source>
        <dbReference type="Proteomes" id="UP000799772"/>
    </source>
</evidence>
<dbReference type="PANTHER" id="PTHR28083">
    <property type="entry name" value="GOOD FOR FULL DBP5 ACTIVITY PROTEIN 2"/>
    <property type="match status" value="1"/>
</dbReference>
<feature type="non-terminal residue" evidence="3">
    <location>
        <position position="420"/>
    </location>
</feature>
<protein>
    <recommendedName>
        <fullName evidence="2">Gfd2/YDR514C-like C-terminal domain-containing protein</fullName>
    </recommendedName>
</protein>
<evidence type="ECO:0000256" key="1">
    <source>
        <dbReference type="SAM" id="MobiDB-lite"/>
    </source>
</evidence>